<feature type="domain" description="Gliding motility-associated protein GldM second immunoglobulin-like" evidence="4">
    <location>
        <begin position="333"/>
        <end position="413"/>
    </location>
</feature>
<evidence type="ECO:0000259" key="4">
    <source>
        <dbReference type="Pfam" id="PF21602"/>
    </source>
</evidence>
<dbReference type="InterPro" id="IPR022720">
    <property type="entry name" value="Motility-assoc_prot_GldM_N"/>
</dbReference>
<accession>A0A4R7END1</accession>
<dbReference type="OrthoDB" id="1490890at2"/>
<protein>
    <submittedName>
        <fullName evidence="5">Protein involved in gliding motility GldM</fullName>
    </submittedName>
</protein>
<dbReference type="EMBL" id="SOAG01000030">
    <property type="protein sequence ID" value="TDS52705.1"/>
    <property type="molecule type" value="Genomic_DNA"/>
</dbReference>
<dbReference type="Pfam" id="PF21602">
    <property type="entry name" value="GldM_3rd"/>
    <property type="match status" value="1"/>
</dbReference>
<proteinExistence type="predicted"/>
<feature type="domain" description="Gliding motility-associated protein GldM C-terminal" evidence="1">
    <location>
        <begin position="416"/>
        <end position="519"/>
    </location>
</feature>
<evidence type="ECO:0000259" key="3">
    <source>
        <dbReference type="Pfam" id="PF21601"/>
    </source>
</evidence>
<dbReference type="InterPro" id="IPR048405">
    <property type="entry name" value="GldM_Ig-like-1"/>
</dbReference>
<sequence>MAGGKLSPRQKMINLMYLIFIAMMALQMSKEVLSAFGMVNDKFEEANKTALETNNYLLEGLEGKAADDPTRYAEPSRKAKEISKITSEFYNYLDGVKRIITDPLEESRENGKLPAEKMEKGDALDKAFFNGDKYSQQGEEFVGQIENYKAQILKVIGEDVKFQPIVADLQNRFNIEAVKDGEGVVKPYLNYHFQGFPAIASLTKFSTMQNDAKVIEHEIYNSLLGNTLSQAASMKNYAAIVIPEKSAFFAGENFQGKVVLGRYDKSTVPTKVVVNGQDIDLSTALEDGQVNISFGTGNVGEHEINGQFTFMEDGEAIPIDIKGNYVVVPRPNSANISADKMNVVYRGVVNPMTISFAGISDDKVSASAPGLSKGSKPGQYSMRPQSGREVTINVTGQLPDGTSVSDRQTFRIKDIPAPRGTVRGEYAAKGPKSNLEVVTIGAKLEDFDFEVGLTVTGFVVQVPGQPSVVVQGNRMNDRAKSAISKARLGDVVVISDIKTKLDGAGDYALKRTAPCTFEIM</sequence>
<dbReference type="Pfam" id="PF12080">
    <property type="entry name" value="GldM_4th"/>
    <property type="match status" value="1"/>
</dbReference>
<dbReference type="Pfam" id="PF12081">
    <property type="entry name" value="GldM_1st"/>
    <property type="match status" value="1"/>
</dbReference>
<evidence type="ECO:0000259" key="1">
    <source>
        <dbReference type="Pfam" id="PF12080"/>
    </source>
</evidence>
<keyword evidence="6" id="KW-1185">Reference proteome</keyword>
<dbReference type="InterPro" id="IPR019859">
    <property type="entry name" value="Motility-assoc_prot_GldM"/>
</dbReference>
<dbReference type="Pfam" id="PF21601">
    <property type="entry name" value="GldM_2nd"/>
    <property type="match status" value="1"/>
</dbReference>
<dbReference type="NCBIfam" id="TIGR03517">
    <property type="entry name" value="GldM_gliding"/>
    <property type="match status" value="1"/>
</dbReference>
<dbReference type="Proteomes" id="UP000295215">
    <property type="component" value="Unassembled WGS sequence"/>
</dbReference>
<evidence type="ECO:0000259" key="2">
    <source>
        <dbReference type="Pfam" id="PF12081"/>
    </source>
</evidence>
<dbReference type="InterPro" id="IPR022719">
    <property type="entry name" value="Motility-assoc_prot_GldM_C"/>
</dbReference>
<name>A0A4R7END1_9FLAO</name>
<reference evidence="5 6" key="1">
    <citation type="submission" date="2019-03" db="EMBL/GenBank/DDBJ databases">
        <title>Genomic Encyclopedia of Archaeal and Bacterial Type Strains, Phase II (KMG-II): from individual species to whole genera.</title>
        <authorList>
            <person name="Goeker M."/>
        </authorList>
    </citation>
    <scope>NUCLEOTIDE SEQUENCE [LARGE SCALE GENOMIC DNA]</scope>
    <source>
        <strain evidence="5 6">DSM 28213</strain>
    </source>
</reference>
<evidence type="ECO:0000313" key="6">
    <source>
        <dbReference type="Proteomes" id="UP000295215"/>
    </source>
</evidence>
<feature type="domain" description="Gliding motility-associated protein GldM N-terminal" evidence="2">
    <location>
        <begin position="31"/>
        <end position="225"/>
    </location>
</feature>
<feature type="domain" description="Gliding motility-associated protein GldM first immunoglobulin-like" evidence="3">
    <location>
        <begin position="229"/>
        <end position="329"/>
    </location>
</feature>
<dbReference type="AlphaFoldDB" id="A0A4R7END1"/>
<organism evidence="5 6">
    <name type="scientific">Myroides indicus</name>
    <dbReference type="NCBI Taxonomy" id="1323422"/>
    <lineage>
        <taxon>Bacteria</taxon>
        <taxon>Pseudomonadati</taxon>
        <taxon>Bacteroidota</taxon>
        <taxon>Flavobacteriia</taxon>
        <taxon>Flavobacteriales</taxon>
        <taxon>Flavobacteriaceae</taxon>
        <taxon>Myroides</taxon>
    </lineage>
</organism>
<dbReference type="InterPro" id="IPR048406">
    <property type="entry name" value="GldM_Ig-like-2"/>
</dbReference>
<evidence type="ECO:0000313" key="5">
    <source>
        <dbReference type="EMBL" id="TDS52705.1"/>
    </source>
</evidence>
<comment type="caution">
    <text evidence="5">The sequence shown here is derived from an EMBL/GenBank/DDBJ whole genome shotgun (WGS) entry which is preliminary data.</text>
</comment>
<gene>
    <name evidence="5" type="ORF">C8P70_1304</name>
</gene>
<dbReference type="RefSeq" id="WP_133713484.1">
    <property type="nucleotide sequence ID" value="NZ_SOAG01000030.1"/>
</dbReference>